<dbReference type="Proteomes" id="UP001281147">
    <property type="component" value="Unassembled WGS sequence"/>
</dbReference>
<protein>
    <submittedName>
        <fullName evidence="1">Histidine kinase osmosensor</fullName>
        <ecNumber evidence="1">2.7.13.3</ecNumber>
    </submittedName>
</protein>
<keyword evidence="1" id="KW-0808">Transferase</keyword>
<evidence type="ECO:0000313" key="1">
    <source>
        <dbReference type="EMBL" id="KAK3723270.1"/>
    </source>
</evidence>
<evidence type="ECO:0000313" key="2">
    <source>
        <dbReference type="Proteomes" id="UP001281147"/>
    </source>
</evidence>
<keyword evidence="2" id="KW-1185">Reference proteome</keyword>
<reference evidence="1" key="1">
    <citation type="submission" date="2023-07" db="EMBL/GenBank/DDBJ databases">
        <title>Black Yeasts Isolated from many extreme environments.</title>
        <authorList>
            <person name="Coleine C."/>
            <person name="Stajich J.E."/>
            <person name="Selbmann L."/>
        </authorList>
    </citation>
    <scope>NUCLEOTIDE SEQUENCE</scope>
    <source>
        <strain evidence="1">CCFEE 5714</strain>
    </source>
</reference>
<dbReference type="EC" id="2.7.13.3" evidence="1"/>
<sequence>MRIPIREQLAALILLASLISLGVISIATWVSNHQFVISIVKARLSVRASLKANQVDSNLNLMQITASFVSTRIVIQAALERYNNDGDNSDGNWDEAQVDMSAALAGTGGQALLLQTVIFPRNASGPAGRAGILNTTSPASFLNVRLPYLCPDGTPALLGMNASECGALGYPPALYPNLTYRSYTLGSGVEVQQATYDGTVIGPGAKSGLLLGPWVVNNTLSLVSITMPVLSNTSTLDVLGWLTVLMDARLIRQVVESSEGLDRTGETLLVGPDSASNLFRDGILYDANDGDPPQEFMVRYVTELNSSWSSRHSNRSIASAKSPFYATQYPAVMAALTQKTGEADNSGSIIKGHNEASKKVATGYAMLENDMVDWLVLIEQARSEVFAPIHHLRDILLACVFGTMGFMAIVAFPLAHFASAPIRRLREATMKTVEPPGMTPSRTSIGSFESMAERQGSGSGSGDIETADGAVVAEKHGTKNRVNKWREKRQHDREARHERQRRQEFRIPGKVKERKVFVKDDLSDLTKTFNEMSDELMMQYSRLEERVQQRTAELELSKKAAETANESKTLFIANISHELKTPLNGILGMCAVCMSEEDPIRIKRSLGIIYKSGDLLLNLLTDLLTFSKNQVGQHLSLDEKEFRLRDVSSQILAIFDKQARDGQINLRVEWEGVQNLPADNSSPDRSDLGPIGTGRLKDMILWGDVQRILQVAINLVSNSLKFTPSGGSVALTIRCLSEPYESASRKNSSASRRSGQSRESRQSRHLSSRNRASDSASKVDTISAIHARDRPSGLANVYGRDRAASPPPGTYLYFEFEVTDTGPGIPDSLQKQIFEPFVQGDLGLSKKYGGTGLGLSICSQLATLMRGTVGVRSTVGVGSTFTMKIPLRHLKTRADSSASSTVSLHNARPELRKTGSSDDGEWTPARHSRHLADDGNEEKASQNSGHASAPALTTESQPRLVGLSQPFFTSSQPMESPGSQPAAMEKMAAEASRSGGKIRVLVAEDNKVNQEVVLRMLKLEDIYDVTVAKDGQEALDFVKESMDGGTSDSTGEGRRPFNLIFMDVQMPNVDGLQSTRLIREIGYEAPIVALTAFAEESNIKDCLDSGMNYFLSKPIRRPQLKKVLKEYCAPIPEENEETTPPGAESRPPMQETTIVMVNGPGTQDDVPSQHNEQPKGDGSQQPGSSRRVEEIKRPASPVSPFTNA</sequence>
<comment type="caution">
    <text evidence="1">The sequence shown here is derived from an EMBL/GenBank/DDBJ whole genome shotgun (WGS) entry which is preliminary data.</text>
</comment>
<proteinExistence type="predicted"/>
<name>A0ACC3NV87_9PEZI</name>
<dbReference type="EMBL" id="JAUTXU010000010">
    <property type="protein sequence ID" value="KAK3723270.1"/>
    <property type="molecule type" value="Genomic_DNA"/>
</dbReference>
<keyword evidence="1" id="KW-0418">Kinase</keyword>
<gene>
    <name evidence="1" type="primary">SLN1_1</name>
    <name evidence="1" type="ORF">LTR37_001993</name>
</gene>
<organism evidence="1 2">
    <name type="scientific">Vermiconidia calcicola</name>
    <dbReference type="NCBI Taxonomy" id="1690605"/>
    <lineage>
        <taxon>Eukaryota</taxon>
        <taxon>Fungi</taxon>
        <taxon>Dikarya</taxon>
        <taxon>Ascomycota</taxon>
        <taxon>Pezizomycotina</taxon>
        <taxon>Dothideomycetes</taxon>
        <taxon>Dothideomycetidae</taxon>
        <taxon>Mycosphaerellales</taxon>
        <taxon>Extremaceae</taxon>
        <taxon>Vermiconidia</taxon>
    </lineage>
</organism>
<accession>A0ACC3NV87</accession>